<feature type="transmembrane region" description="Helical" evidence="1">
    <location>
        <begin position="100"/>
        <end position="120"/>
    </location>
</feature>
<sequence length="208" mass="22137">MRHHPDRRSIALTAVLGGLLLGILDFIWIKFVPFPFADLGNSSAVWAVAAFAFGFWVRTGWVRAAIGAAVALVVAVPGYYAAAALIQGDEWSILWAPTSLLWMSFGVLAGVVFGIGGVWAHERGWRQPVGIALPGAVLFAEALIDASRINHPNYGIDPLWDVLIKTTLGVLVVVVVARGTRARLLALATALPLALIGFAAFRLAGFGL</sequence>
<feature type="transmembrane region" description="Helical" evidence="1">
    <location>
        <begin position="129"/>
        <end position="147"/>
    </location>
</feature>
<dbReference type="InterPro" id="IPR045393">
    <property type="entry name" value="DUF6518"/>
</dbReference>
<feature type="transmembrane region" description="Helical" evidence="1">
    <location>
        <begin position="64"/>
        <end position="88"/>
    </location>
</feature>
<evidence type="ECO:0000313" key="2">
    <source>
        <dbReference type="EMBL" id="KUJ44737.1"/>
    </source>
</evidence>
<evidence type="ECO:0000313" key="3">
    <source>
        <dbReference type="Proteomes" id="UP000053246"/>
    </source>
</evidence>
<accession>A0A9X0I0Z2</accession>
<name>A0A9X0I0Z2_9ACTN</name>
<gene>
    <name evidence="2" type="ORF">ADL17_16430</name>
</gene>
<dbReference type="AlphaFoldDB" id="A0A9X0I0Z2"/>
<dbReference type="EMBL" id="LMWI01000002">
    <property type="protein sequence ID" value="KUJ44737.1"/>
    <property type="molecule type" value="Genomic_DNA"/>
</dbReference>
<dbReference type="OMA" id="LDFVWIK"/>
<feature type="transmembrane region" description="Helical" evidence="1">
    <location>
        <begin position="12"/>
        <end position="33"/>
    </location>
</feature>
<dbReference type="Pfam" id="PF20128">
    <property type="entry name" value="DUF6518"/>
    <property type="match status" value="1"/>
</dbReference>
<evidence type="ECO:0000256" key="1">
    <source>
        <dbReference type="SAM" id="Phobius"/>
    </source>
</evidence>
<feature type="transmembrane region" description="Helical" evidence="1">
    <location>
        <begin position="39"/>
        <end position="57"/>
    </location>
</feature>
<feature type="transmembrane region" description="Helical" evidence="1">
    <location>
        <begin position="184"/>
        <end position="204"/>
    </location>
</feature>
<keyword evidence="1" id="KW-0812">Transmembrane</keyword>
<proteinExistence type="predicted"/>
<protein>
    <submittedName>
        <fullName evidence="2">Uncharacterized protein</fullName>
    </submittedName>
</protein>
<organism evidence="2 3">
    <name type="scientific">Micromonospora maris</name>
    <dbReference type="NCBI Taxonomy" id="1003110"/>
    <lineage>
        <taxon>Bacteria</taxon>
        <taxon>Bacillati</taxon>
        <taxon>Actinomycetota</taxon>
        <taxon>Actinomycetes</taxon>
        <taxon>Micromonosporales</taxon>
        <taxon>Micromonosporaceae</taxon>
        <taxon>Micromonospora</taxon>
    </lineage>
</organism>
<keyword evidence="1" id="KW-0472">Membrane</keyword>
<keyword evidence="1" id="KW-1133">Transmembrane helix</keyword>
<keyword evidence="3" id="KW-1185">Reference proteome</keyword>
<comment type="caution">
    <text evidence="2">The sequence shown here is derived from an EMBL/GenBank/DDBJ whole genome shotgun (WGS) entry which is preliminary data.</text>
</comment>
<dbReference type="RefSeq" id="WP_013734000.1">
    <property type="nucleotide sequence ID" value="NZ_LMWI01000002.1"/>
</dbReference>
<reference evidence="2 3" key="1">
    <citation type="submission" date="2015-10" db="EMBL/GenBank/DDBJ databases">
        <authorList>
            <person name="Ju K.-S."/>
            <person name="Doroghazi J.R."/>
            <person name="Metcalf W.W."/>
        </authorList>
    </citation>
    <scope>NUCLEOTIDE SEQUENCE [LARGE SCALE GENOMIC DNA]</scope>
    <source>
        <strain evidence="2 3">NRRL B-24793</strain>
    </source>
</reference>
<feature type="transmembrane region" description="Helical" evidence="1">
    <location>
        <begin position="159"/>
        <end position="177"/>
    </location>
</feature>
<dbReference type="Proteomes" id="UP000053246">
    <property type="component" value="Unassembled WGS sequence"/>
</dbReference>